<dbReference type="PANTHER" id="PTHR43767">
    <property type="entry name" value="LONG-CHAIN-FATTY-ACID--COA LIGASE"/>
    <property type="match status" value="1"/>
</dbReference>
<dbReference type="Proteomes" id="UP000549695">
    <property type="component" value="Unassembled WGS sequence"/>
</dbReference>
<dbReference type="PANTHER" id="PTHR43767:SF1">
    <property type="entry name" value="NONRIBOSOMAL PEPTIDE SYNTHASE PES1 (EUROFUNG)-RELATED"/>
    <property type="match status" value="1"/>
</dbReference>
<dbReference type="Gene3D" id="3.40.50.12780">
    <property type="entry name" value="N-terminal domain of ligase-like"/>
    <property type="match status" value="1"/>
</dbReference>
<dbReference type="InterPro" id="IPR045851">
    <property type="entry name" value="AMP-bd_C_sf"/>
</dbReference>
<keyword evidence="5" id="KW-1185">Reference proteome</keyword>
<dbReference type="InterPro" id="IPR025110">
    <property type="entry name" value="AMP-bd_C"/>
</dbReference>
<dbReference type="SUPFAM" id="SSF56801">
    <property type="entry name" value="Acetyl-CoA synthetase-like"/>
    <property type="match status" value="1"/>
</dbReference>
<dbReference type="AlphaFoldDB" id="A0A852W5D0"/>
<dbReference type="RefSeq" id="WP_179762113.1">
    <property type="nucleotide sequence ID" value="NZ_BAAAJZ010000006.1"/>
</dbReference>
<evidence type="ECO:0000313" key="4">
    <source>
        <dbReference type="EMBL" id="NYG04173.1"/>
    </source>
</evidence>
<evidence type="ECO:0000256" key="1">
    <source>
        <dbReference type="SAM" id="MobiDB-lite"/>
    </source>
</evidence>
<proteinExistence type="predicted"/>
<dbReference type="EMBL" id="JACCCZ010000001">
    <property type="protein sequence ID" value="NYG04173.1"/>
    <property type="molecule type" value="Genomic_DNA"/>
</dbReference>
<evidence type="ECO:0000313" key="5">
    <source>
        <dbReference type="Proteomes" id="UP000549695"/>
    </source>
</evidence>
<dbReference type="Gene3D" id="3.30.300.30">
    <property type="match status" value="1"/>
</dbReference>
<feature type="domain" description="AMP-binding enzyme C-terminal" evidence="3">
    <location>
        <begin position="451"/>
        <end position="526"/>
    </location>
</feature>
<keyword evidence="4" id="KW-0436">Ligase</keyword>
<protein>
    <submittedName>
        <fullName evidence="4">Acyl-CoA synthetase (AMP-forming)/AMP-acid ligase II</fullName>
    </submittedName>
</protein>
<feature type="domain" description="AMP-dependent synthetase/ligase" evidence="2">
    <location>
        <begin position="9"/>
        <end position="396"/>
    </location>
</feature>
<dbReference type="Pfam" id="PF13193">
    <property type="entry name" value="AMP-binding_C"/>
    <property type="match status" value="1"/>
</dbReference>
<dbReference type="InterPro" id="IPR000873">
    <property type="entry name" value="AMP-dep_synth/lig_dom"/>
</dbReference>
<name>A0A852W5D0_PSEA5</name>
<dbReference type="InterPro" id="IPR020845">
    <property type="entry name" value="AMP-binding_CS"/>
</dbReference>
<dbReference type="Pfam" id="PF00501">
    <property type="entry name" value="AMP-binding"/>
    <property type="match status" value="1"/>
</dbReference>
<reference evidence="4 5" key="1">
    <citation type="submission" date="2020-07" db="EMBL/GenBank/DDBJ databases">
        <title>Sequencing the genomes of 1000 actinobacteria strains.</title>
        <authorList>
            <person name="Klenk H.-P."/>
        </authorList>
    </citation>
    <scope>NUCLEOTIDE SEQUENCE [LARGE SCALE GENOMIC DNA]</scope>
    <source>
        <strain evidence="4 5">DSM 44749</strain>
    </source>
</reference>
<evidence type="ECO:0000259" key="3">
    <source>
        <dbReference type="Pfam" id="PF13193"/>
    </source>
</evidence>
<feature type="region of interest" description="Disordered" evidence="1">
    <location>
        <begin position="135"/>
        <end position="167"/>
    </location>
</feature>
<dbReference type="GO" id="GO:0016878">
    <property type="term" value="F:acid-thiol ligase activity"/>
    <property type="evidence" value="ECO:0007669"/>
    <property type="project" value="UniProtKB-ARBA"/>
</dbReference>
<accession>A0A852W5D0</accession>
<evidence type="ECO:0000259" key="2">
    <source>
        <dbReference type="Pfam" id="PF00501"/>
    </source>
</evidence>
<organism evidence="4 5">
    <name type="scientific">Pseudonocardia alni</name>
    <name type="common">Amycolata alni</name>
    <dbReference type="NCBI Taxonomy" id="33907"/>
    <lineage>
        <taxon>Bacteria</taxon>
        <taxon>Bacillati</taxon>
        <taxon>Actinomycetota</taxon>
        <taxon>Actinomycetes</taxon>
        <taxon>Pseudonocardiales</taxon>
        <taxon>Pseudonocardiaceae</taxon>
        <taxon>Pseudonocardia</taxon>
    </lineage>
</organism>
<dbReference type="PROSITE" id="PS00455">
    <property type="entry name" value="AMP_BINDING"/>
    <property type="match status" value="1"/>
</dbReference>
<dbReference type="InterPro" id="IPR042099">
    <property type="entry name" value="ANL_N_sf"/>
</dbReference>
<dbReference type="GeneID" id="98054132"/>
<sequence>MDASFGTVFEGVAARLPHAVALSEPGRDLTYAEFDDRAARLAAALEAAGVGPGDTVACYLYNGAPYLETVFAAFKLGAIPVNANYRYTADELSSLLDDADAAALVFSGELAGNVTHAASNVLTLKLLVRVGDAPEDTPGPGAPDYERLLTTWDPRPHTPRPGSDQLFMYTGGTTGKPKGVIWQHSDLLHSLAVPIFRPLGRAGLPRSVDEAVEVAVTAHDGDAAPAIMPVVPLMHGTGLFNTLGALLVGGRAITAQPGRLDPRHVWEFAASRRASTIIVAGNAVCRPLVDELVRAEQDGSPHDLSSLRAVLSSGTALSDRLKQALHERARITITDAIASSEGGPFAFAVTTSVADLPSRFLPVPATTVITTDDRILEPGAPETGVLAYSGPMPLGYYKDRARTDTTFRTVGGVRYAIPGDLAQLESDGSITFLGRGSGVINTGGEKVHPQEVENVLLAHPGVTDAVVVGTPDESWGERVAAVVATSKDHSLSEGELQEWVRTSLSGYKVPRTVVLVDTLPRTPTGKLEIAWAKQIVEQKRH</sequence>
<comment type="caution">
    <text evidence="4">The sequence shown here is derived from an EMBL/GenBank/DDBJ whole genome shotgun (WGS) entry which is preliminary data.</text>
</comment>
<dbReference type="InterPro" id="IPR050237">
    <property type="entry name" value="ATP-dep_AMP-bd_enzyme"/>
</dbReference>
<gene>
    <name evidence="4" type="ORF">HDA37_004458</name>
</gene>